<sequence>MLPRLTSSSSRSYSSSPPPPRKSASSSKHRKAPGPPIMIAVMGATGSGKTSFINLASRSNLRIGMNLNSCTAEVQLADEFSLDGRRVILIDTPGFDDTSKSDTDILKMIAAFLATTYEKGSKLAGVIYVHRISDKRFTGIAGRNFKMFRELCGDTTLKNVVLVTNMWGEVSRKVGESREDELSGNFFKPVLDKGAQMVRHHNTAQSAHDIIRMIMKNRPVVLQIQRELVDEHKDIIDTAAGEAVNRELNEQIRRHQAELKIVQEEMMQALKEKDEETRQELEEETRKLQEQMEKIKKDSEGMASNYAVEKERMEVKMKEMEQEARKERQRAEAEYNRQMADLNKRLQEVANASKAERERLERDIKRLQDRLDDSDDDSWCILM</sequence>
<gene>
    <name evidence="1" type="ORF">BDM02DRAFT_3108036</name>
</gene>
<organism evidence="1 2">
    <name type="scientific">Thelephora ganbajun</name>
    <name type="common">Ganba fungus</name>
    <dbReference type="NCBI Taxonomy" id="370292"/>
    <lineage>
        <taxon>Eukaryota</taxon>
        <taxon>Fungi</taxon>
        <taxon>Dikarya</taxon>
        <taxon>Basidiomycota</taxon>
        <taxon>Agaricomycotina</taxon>
        <taxon>Agaricomycetes</taxon>
        <taxon>Thelephorales</taxon>
        <taxon>Thelephoraceae</taxon>
        <taxon>Thelephora</taxon>
    </lineage>
</organism>
<evidence type="ECO:0000313" key="2">
    <source>
        <dbReference type="Proteomes" id="UP000886501"/>
    </source>
</evidence>
<comment type="caution">
    <text evidence="1">The sequence shown here is derived from an EMBL/GenBank/DDBJ whole genome shotgun (WGS) entry which is preliminary data.</text>
</comment>
<reference evidence="1" key="1">
    <citation type="submission" date="2019-10" db="EMBL/GenBank/DDBJ databases">
        <authorList>
            <consortium name="DOE Joint Genome Institute"/>
            <person name="Kuo A."/>
            <person name="Miyauchi S."/>
            <person name="Kiss E."/>
            <person name="Drula E."/>
            <person name="Kohler A."/>
            <person name="Sanchez-Garcia M."/>
            <person name="Andreopoulos B."/>
            <person name="Barry K.W."/>
            <person name="Bonito G."/>
            <person name="Buee M."/>
            <person name="Carver A."/>
            <person name="Chen C."/>
            <person name="Cichocki N."/>
            <person name="Clum A."/>
            <person name="Culley D."/>
            <person name="Crous P.W."/>
            <person name="Fauchery L."/>
            <person name="Girlanda M."/>
            <person name="Hayes R."/>
            <person name="Keri Z."/>
            <person name="Labutti K."/>
            <person name="Lipzen A."/>
            <person name="Lombard V."/>
            <person name="Magnuson J."/>
            <person name="Maillard F."/>
            <person name="Morin E."/>
            <person name="Murat C."/>
            <person name="Nolan M."/>
            <person name="Ohm R."/>
            <person name="Pangilinan J."/>
            <person name="Pereira M."/>
            <person name="Perotto S."/>
            <person name="Peter M."/>
            <person name="Riley R."/>
            <person name="Sitrit Y."/>
            <person name="Stielow B."/>
            <person name="Szollosi G."/>
            <person name="Zifcakova L."/>
            <person name="Stursova M."/>
            <person name="Spatafora J.W."/>
            <person name="Tedersoo L."/>
            <person name="Vaario L.-M."/>
            <person name="Yamada A."/>
            <person name="Yan M."/>
            <person name="Wang P."/>
            <person name="Xu J."/>
            <person name="Bruns T."/>
            <person name="Baldrian P."/>
            <person name="Vilgalys R."/>
            <person name="Henrissat B."/>
            <person name="Grigoriev I.V."/>
            <person name="Hibbett D."/>
            <person name="Nagy L.G."/>
            <person name="Martin F.M."/>
        </authorList>
    </citation>
    <scope>NUCLEOTIDE SEQUENCE</scope>
    <source>
        <strain evidence="1">P2</strain>
    </source>
</reference>
<reference evidence="1" key="2">
    <citation type="journal article" date="2020" name="Nat. Commun.">
        <title>Large-scale genome sequencing of mycorrhizal fungi provides insights into the early evolution of symbiotic traits.</title>
        <authorList>
            <person name="Miyauchi S."/>
            <person name="Kiss E."/>
            <person name="Kuo A."/>
            <person name="Drula E."/>
            <person name="Kohler A."/>
            <person name="Sanchez-Garcia M."/>
            <person name="Morin E."/>
            <person name="Andreopoulos B."/>
            <person name="Barry K.W."/>
            <person name="Bonito G."/>
            <person name="Buee M."/>
            <person name="Carver A."/>
            <person name="Chen C."/>
            <person name="Cichocki N."/>
            <person name="Clum A."/>
            <person name="Culley D."/>
            <person name="Crous P.W."/>
            <person name="Fauchery L."/>
            <person name="Girlanda M."/>
            <person name="Hayes R.D."/>
            <person name="Keri Z."/>
            <person name="LaButti K."/>
            <person name="Lipzen A."/>
            <person name="Lombard V."/>
            <person name="Magnuson J."/>
            <person name="Maillard F."/>
            <person name="Murat C."/>
            <person name="Nolan M."/>
            <person name="Ohm R.A."/>
            <person name="Pangilinan J."/>
            <person name="Pereira M.F."/>
            <person name="Perotto S."/>
            <person name="Peter M."/>
            <person name="Pfister S."/>
            <person name="Riley R."/>
            <person name="Sitrit Y."/>
            <person name="Stielow J.B."/>
            <person name="Szollosi G."/>
            <person name="Zifcakova L."/>
            <person name="Stursova M."/>
            <person name="Spatafora J.W."/>
            <person name="Tedersoo L."/>
            <person name="Vaario L.M."/>
            <person name="Yamada A."/>
            <person name="Yan M."/>
            <person name="Wang P."/>
            <person name="Xu J."/>
            <person name="Bruns T."/>
            <person name="Baldrian P."/>
            <person name="Vilgalys R."/>
            <person name="Dunand C."/>
            <person name="Henrissat B."/>
            <person name="Grigoriev I.V."/>
            <person name="Hibbett D."/>
            <person name="Nagy L.G."/>
            <person name="Martin F.M."/>
        </authorList>
    </citation>
    <scope>NUCLEOTIDE SEQUENCE</scope>
    <source>
        <strain evidence="1">P2</strain>
    </source>
</reference>
<proteinExistence type="predicted"/>
<dbReference type="EMBL" id="MU117964">
    <property type="protein sequence ID" value="KAF9653408.1"/>
    <property type="molecule type" value="Genomic_DNA"/>
</dbReference>
<evidence type="ECO:0000313" key="1">
    <source>
        <dbReference type="EMBL" id="KAF9653408.1"/>
    </source>
</evidence>
<keyword evidence="2" id="KW-1185">Reference proteome</keyword>
<name>A0ACB6ZVS3_THEGA</name>
<keyword evidence="1" id="KW-0378">Hydrolase</keyword>
<dbReference type="Proteomes" id="UP000886501">
    <property type="component" value="Unassembled WGS sequence"/>
</dbReference>
<protein>
    <submittedName>
        <fullName evidence="1">P-loop containing nucleoside triphosphate hydrolase protein</fullName>
    </submittedName>
</protein>
<accession>A0ACB6ZVS3</accession>